<gene>
    <name evidence="1" type="ORF">TOPH_03548</name>
</gene>
<dbReference type="AlphaFoldDB" id="A0A0L0NEC7"/>
<protein>
    <recommendedName>
        <fullName evidence="3">C2H2-type domain-containing protein</fullName>
    </recommendedName>
</protein>
<dbReference type="OrthoDB" id="5243844at2759"/>
<organism evidence="1 2">
    <name type="scientific">Tolypocladium ophioglossoides (strain CBS 100239)</name>
    <name type="common">Snaketongue truffleclub</name>
    <name type="synonym">Elaphocordyceps ophioglossoides</name>
    <dbReference type="NCBI Taxonomy" id="1163406"/>
    <lineage>
        <taxon>Eukaryota</taxon>
        <taxon>Fungi</taxon>
        <taxon>Dikarya</taxon>
        <taxon>Ascomycota</taxon>
        <taxon>Pezizomycotina</taxon>
        <taxon>Sordariomycetes</taxon>
        <taxon>Hypocreomycetidae</taxon>
        <taxon>Hypocreales</taxon>
        <taxon>Ophiocordycipitaceae</taxon>
        <taxon>Tolypocladium</taxon>
    </lineage>
</organism>
<sequence length="243" mass="27160">MLSSKGTAWKGNSALARAIADDAFLADFDSCDKVLNPGPMEDGGSDFVELKWKDKMMDEYIVPITYKAFLDTWNRVNFVAGTREKKRPYTMRVGIAGRLNDPSAINPRRKAFQASSAVAAKIAPQLTDEDPPAALPDRVVAYLTQRPFQDDDDGDDGQNDIQVKLEPDKVCGQPRCLFGCGDFANRSALTRHVRKIYMDIFKHPFPCLECKYLGWGECTIEANPGAWSNYIERKHGKLHAPNL</sequence>
<evidence type="ECO:0000313" key="2">
    <source>
        <dbReference type="Proteomes" id="UP000036947"/>
    </source>
</evidence>
<reference evidence="1 2" key="1">
    <citation type="journal article" date="2015" name="BMC Genomics">
        <title>The genome of the truffle-parasite Tolypocladium ophioglossoides and the evolution of antifungal peptaibiotics.</title>
        <authorList>
            <person name="Quandt C.A."/>
            <person name="Bushley K.E."/>
            <person name="Spatafora J.W."/>
        </authorList>
    </citation>
    <scope>NUCLEOTIDE SEQUENCE [LARGE SCALE GENOMIC DNA]</scope>
    <source>
        <strain evidence="1 2">CBS 100239</strain>
    </source>
</reference>
<proteinExistence type="predicted"/>
<dbReference type="EMBL" id="LFRF01000007">
    <property type="protein sequence ID" value="KND92080.1"/>
    <property type="molecule type" value="Genomic_DNA"/>
</dbReference>
<accession>A0A0L0NEC7</accession>
<evidence type="ECO:0000313" key="1">
    <source>
        <dbReference type="EMBL" id="KND92080.1"/>
    </source>
</evidence>
<comment type="caution">
    <text evidence="1">The sequence shown here is derived from an EMBL/GenBank/DDBJ whole genome shotgun (WGS) entry which is preliminary data.</text>
</comment>
<keyword evidence="2" id="KW-1185">Reference proteome</keyword>
<dbReference type="Proteomes" id="UP000036947">
    <property type="component" value="Unassembled WGS sequence"/>
</dbReference>
<name>A0A0L0NEC7_TOLOC</name>
<evidence type="ECO:0008006" key="3">
    <source>
        <dbReference type="Google" id="ProtNLM"/>
    </source>
</evidence>